<organism evidence="1 2">
    <name type="scientific">Lithospermum erythrorhizon</name>
    <name type="common">Purple gromwell</name>
    <name type="synonym">Lithospermum officinale var. erythrorhizon</name>
    <dbReference type="NCBI Taxonomy" id="34254"/>
    <lineage>
        <taxon>Eukaryota</taxon>
        <taxon>Viridiplantae</taxon>
        <taxon>Streptophyta</taxon>
        <taxon>Embryophyta</taxon>
        <taxon>Tracheophyta</taxon>
        <taxon>Spermatophyta</taxon>
        <taxon>Magnoliopsida</taxon>
        <taxon>eudicotyledons</taxon>
        <taxon>Gunneridae</taxon>
        <taxon>Pentapetalae</taxon>
        <taxon>asterids</taxon>
        <taxon>lamiids</taxon>
        <taxon>Boraginales</taxon>
        <taxon>Boraginaceae</taxon>
        <taxon>Boraginoideae</taxon>
        <taxon>Lithospermeae</taxon>
        <taxon>Lithospermum</taxon>
    </lineage>
</organism>
<name>A0AAV3PT52_LITER</name>
<reference evidence="1 2" key="1">
    <citation type="submission" date="2024-01" db="EMBL/GenBank/DDBJ databases">
        <title>The complete chloroplast genome sequence of Lithospermum erythrorhizon: insights into the phylogenetic relationship among Boraginaceae species and the maternal lineages of purple gromwells.</title>
        <authorList>
            <person name="Okada T."/>
            <person name="Watanabe K."/>
        </authorList>
    </citation>
    <scope>NUCLEOTIDE SEQUENCE [LARGE SCALE GENOMIC DNA]</scope>
</reference>
<sequence length="109" mass="12334">MHKTQVEIGWIPWQILAWLHTDGSCRVQLFIEVSCLLKQGSDSFSLQTSVHGRLSIQLSYSNCNDPHMPKKAYLFKDTAHTNIICSFICEVYEGSCSLQKEGLSFSHIA</sequence>
<dbReference type="EMBL" id="BAABME010002457">
    <property type="protein sequence ID" value="GAA0154719.1"/>
    <property type="molecule type" value="Genomic_DNA"/>
</dbReference>
<evidence type="ECO:0000313" key="1">
    <source>
        <dbReference type="EMBL" id="GAA0154719.1"/>
    </source>
</evidence>
<accession>A0AAV3PT52</accession>
<proteinExistence type="predicted"/>
<protein>
    <submittedName>
        <fullName evidence="1">Uncharacterized protein</fullName>
    </submittedName>
</protein>
<keyword evidence="2" id="KW-1185">Reference proteome</keyword>
<evidence type="ECO:0000313" key="2">
    <source>
        <dbReference type="Proteomes" id="UP001454036"/>
    </source>
</evidence>
<comment type="caution">
    <text evidence="1">The sequence shown here is derived from an EMBL/GenBank/DDBJ whole genome shotgun (WGS) entry which is preliminary data.</text>
</comment>
<gene>
    <name evidence="1" type="ORF">LIER_12622</name>
</gene>
<dbReference type="AlphaFoldDB" id="A0AAV3PT52"/>
<dbReference type="Proteomes" id="UP001454036">
    <property type="component" value="Unassembled WGS sequence"/>
</dbReference>